<dbReference type="Gene3D" id="1.10.1740.10">
    <property type="match status" value="1"/>
</dbReference>
<keyword evidence="5 9" id="KW-0560">Oxidoreductase</keyword>
<dbReference type="GO" id="GO:0030604">
    <property type="term" value="F:1-deoxy-D-xylulose-5-phosphate reductoisomerase activity"/>
    <property type="evidence" value="ECO:0007669"/>
    <property type="project" value="UniProtKB-UniRule"/>
</dbReference>
<evidence type="ECO:0000313" key="14">
    <source>
        <dbReference type="Proteomes" id="UP000192582"/>
    </source>
</evidence>
<comment type="pathway">
    <text evidence="1 9">Isoprenoid biosynthesis; isopentenyl diphosphate biosynthesis via DXP pathway; isopentenyl diphosphate from 1-deoxy-D-xylulose 5-phosphate: step 1/6.</text>
</comment>
<dbReference type="Gene3D" id="3.40.50.720">
    <property type="entry name" value="NAD(P)-binding Rossmann-like Domain"/>
    <property type="match status" value="1"/>
</dbReference>
<evidence type="ECO:0000256" key="6">
    <source>
        <dbReference type="ARBA" id="ARBA00023211"/>
    </source>
</evidence>
<evidence type="ECO:0000256" key="2">
    <source>
        <dbReference type="ARBA" id="ARBA00006825"/>
    </source>
</evidence>
<protein>
    <recommendedName>
        <fullName evidence="9">1-deoxy-D-xylulose 5-phosphate reductoisomerase</fullName>
        <shortName evidence="9">DXP reductoisomerase</shortName>
        <ecNumber evidence="9">1.1.1.267</ecNumber>
    </recommendedName>
    <alternativeName>
        <fullName evidence="9">1-deoxyxylulose-5-phosphate reductoisomerase</fullName>
    </alternativeName>
    <alternativeName>
        <fullName evidence="9">2-C-methyl-D-erythritol 4-phosphate synthase</fullName>
    </alternativeName>
</protein>
<keyword evidence="6 9" id="KW-0464">Manganese</keyword>
<evidence type="ECO:0000256" key="7">
    <source>
        <dbReference type="ARBA" id="ARBA00023229"/>
    </source>
</evidence>
<dbReference type="EC" id="1.1.1.267" evidence="9"/>
<dbReference type="PIRSF" id="PIRSF006205">
    <property type="entry name" value="Dxp_reductismrs"/>
    <property type="match status" value="1"/>
</dbReference>
<dbReference type="SUPFAM" id="SSF55347">
    <property type="entry name" value="Glyceraldehyde-3-phosphate dehydrogenase-like, C-terminal domain"/>
    <property type="match status" value="1"/>
</dbReference>
<keyword evidence="7 9" id="KW-0414">Isoprene biosynthesis</keyword>
<dbReference type="GO" id="GO:0016853">
    <property type="term" value="F:isomerase activity"/>
    <property type="evidence" value="ECO:0007669"/>
    <property type="project" value="UniProtKB-KW"/>
</dbReference>
<feature type="binding site" evidence="9">
    <location>
        <position position="146"/>
    </location>
    <ligand>
        <name>1-deoxy-D-xylulose 5-phosphate</name>
        <dbReference type="ChEBI" id="CHEBI:57792"/>
    </ligand>
</feature>
<evidence type="ECO:0000259" key="11">
    <source>
        <dbReference type="Pfam" id="PF08436"/>
    </source>
</evidence>
<dbReference type="STRING" id="695939.SAMN00790413_01288"/>
<feature type="binding site" evidence="9">
    <location>
        <position position="170"/>
    </location>
    <ligand>
        <name>1-deoxy-D-xylulose 5-phosphate</name>
        <dbReference type="ChEBI" id="CHEBI:57792"/>
    </ligand>
</feature>
<proteinExistence type="inferred from homology"/>
<dbReference type="Proteomes" id="UP000192582">
    <property type="component" value="Unassembled WGS sequence"/>
</dbReference>
<evidence type="ECO:0000256" key="5">
    <source>
        <dbReference type="ARBA" id="ARBA00023002"/>
    </source>
</evidence>
<feature type="binding site" evidence="9">
    <location>
        <position position="41"/>
    </location>
    <ligand>
        <name>NADPH</name>
        <dbReference type="ChEBI" id="CHEBI:57783"/>
    </ligand>
</feature>
<feature type="binding site" evidence="9">
    <location>
        <position position="18"/>
    </location>
    <ligand>
        <name>NADPH</name>
        <dbReference type="ChEBI" id="CHEBI:57783"/>
    </ligand>
</feature>
<dbReference type="EMBL" id="FWWU01000009">
    <property type="protein sequence ID" value="SMB91766.1"/>
    <property type="molecule type" value="Genomic_DNA"/>
</dbReference>
<dbReference type="PANTHER" id="PTHR30525">
    <property type="entry name" value="1-DEOXY-D-XYLULOSE 5-PHOSPHATE REDUCTOISOMERASE"/>
    <property type="match status" value="1"/>
</dbReference>
<feature type="binding site" evidence="9">
    <location>
        <position position="205"/>
    </location>
    <ligand>
        <name>1-deoxy-D-xylulose 5-phosphate</name>
        <dbReference type="ChEBI" id="CHEBI:57792"/>
    </ligand>
</feature>
<name>A0A1W1VEL9_9DEIO</name>
<comment type="catalytic activity">
    <reaction evidence="8">
        <text>2-C-methyl-D-erythritol 4-phosphate + NADP(+) = 1-deoxy-D-xylulose 5-phosphate + NADPH + H(+)</text>
        <dbReference type="Rhea" id="RHEA:13717"/>
        <dbReference type="ChEBI" id="CHEBI:15378"/>
        <dbReference type="ChEBI" id="CHEBI:57783"/>
        <dbReference type="ChEBI" id="CHEBI:57792"/>
        <dbReference type="ChEBI" id="CHEBI:58262"/>
        <dbReference type="ChEBI" id="CHEBI:58349"/>
        <dbReference type="EC" id="1.1.1.267"/>
    </reaction>
    <physiologicalReaction direction="right-to-left" evidence="8">
        <dbReference type="Rhea" id="RHEA:13719"/>
    </physiologicalReaction>
</comment>
<dbReference type="Pfam" id="PF13288">
    <property type="entry name" value="DXPR_C"/>
    <property type="match status" value="1"/>
</dbReference>
<comment type="function">
    <text evidence="9">Catalyzes the NADPH-dependent rearrangement and reduction of 1-deoxy-D-xylulose-5-phosphate (DXP) to 2-C-methyl-D-erythritol 4-phosphate (MEP).</text>
</comment>
<dbReference type="PANTHER" id="PTHR30525:SF0">
    <property type="entry name" value="1-DEOXY-D-XYLULOSE 5-PHOSPHATE REDUCTOISOMERASE, CHLOROPLASTIC"/>
    <property type="match status" value="1"/>
</dbReference>
<keyword evidence="14" id="KW-1185">Reference proteome</keyword>
<feature type="binding site" evidence="9">
    <location>
        <position position="40"/>
    </location>
    <ligand>
        <name>NADPH</name>
        <dbReference type="ChEBI" id="CHEBI:57783"/>
    </ligand>
</feature>
<evidence type="ECO:0000256" key="3">
    <source>
        <dbReference type="ARBA" id="ARBA00022723"/>
    </source>
</evidence>
<comment type="cofactor">
    <cofactor evidence="9">
        <name>Mg(2+)</name>
        <dbReference type="ChEBI" id="CHEBI:18420"/>
    </cofactor>
    <cofactor evidence="9">
        <name>Mn(2+)</name>
        <dbReference type="ChEBI" id="CHEBI:29035"/>
    </cofactor>
</comment>
<accession>A0A1W1VEL9</accession>
<evidence type="ECO:0000313" key="13">
    <source>
        <dbReference type="EMBL" id="SMB91766.1"/>
    </source>
</evidence>
<dbReference type="AlphaFoldDB" id="A0A1W1VEL9"/>
<feature type="binding site" evidence="9">
    <location>
        <position position="144"/>
    </location>
    <ligand>
        <name>Mn(2+)</name>
        <dbReference type="ChEBI" id="CHEBI:29035"/>
    </ligand>
</feature>
<dbReference type="OrthoDB" id="9806546at2"/>
<evidence type="ECO:0000256" key="9">
    <source>
        <dbReference type="HAMAP-Rule" id="MF_00183"/>
    </source>
</evidence>
<dbReference type="InterPro" id="IPR036291">
    <property type="entry name" value="NAD(P)-bd_dom_sf"/>
</dbReference>
<feature type="domain" description="DXP reductoisomerase C-terminal" evidence="12">
    <location>
        <begin position="255"/>
        <end position="380"/>
    </location>
</feature>
<evidence type="ECO:0000256" key="8">
    <source>
        <dbReference type="ARBA" id="ARBA00048543"/>
    </source>
</evidence>
<dbReference type="SUPFAM" id="SSF51735">
    <property type="entry name" value="NAD(P)-binding Rossmann-fold domains"/>
    <property type="match status" value="1"/>
</dbReference>
<dbReference type="GO" id="GO:0070402">
    <property type="term" value="F:NADPH binding"/>
    <property type="evidence" value="ECO:0007669"/>
    <property type="project" value="InterPro"/>
</dbReference>
<dbReference type="InterPro" id="IPR026877">
    <property type="entry name" value="DXPR_C"/>
</dbReference>
<keyword evidence="3 9" id="KW-0479">Metal-binding</keyword>
<gene>
    <name evidence="9" type="primary">dxr</name>
    <name evidence="13" type="ORF">SAMN00790413_01288</name>
</gene>
<sequence>MRHAAPVKLTVLGSTGSIGTQALDVARERGWEVGALAAGRNLTLLETQVREFRPKVVSVAPDVLADARARLGGVPVIADPAELAARETDVVVNAMSGLPGLAPTRAALEAGRAVALATKEAMVTAAPLIWQAAVRGGGRLVPIDSEHTGVYQCLTGEQLEDVAELILTASGGPFREGPADLGGVTPEQALRHPSWTMGQKITIDSATLMNKGLEVMECASLYGLPLSKVGVVIHPQSVVHAAVRFRDGNLKGQFGPTDMRLAIAYAIDAAPTGMTRPGDVQGARRGPEVAGHLGWPLAGNWEFRTPDLNRFPALGLAYRAGEAGGLLPAALNAADEVAVPAFLARRIGFTDIPRIVERVLDETPGGEVSWEALEETAAWATARAQELAGMEVEA</sequence>
<dbReference type="HAMAP" id="MF_00183">
    <property type="entry name" value="DXP_reductoisom"/>
    <property type="match status" value="1"/>
</dbReference>
<feature type="domain" description="1-deoxy-D-xylulose 5-phosphate reductoisomerase N-terminal" evidence="10">
    <location>
        <begin position="9"/>
        <end position="125"/>
    </location>
</feature>
<evidence type="ECO:0000259" key="10">
    <source>
        <dbReference type="Pfam" id="PF02670"/>
    </source>
</evidence>
<dbReference type="InterPro" id="IPR036169">
    <property type="entry name" value="DXPR_C_sf"/>
</dbReference>
<feature type="binding site" evidence="9">
    <location>
        <position position="39"/>
    </location>
    <ligand>
        <name>NADPH</name>
        <dbReference type="ChEBI" id="CHEBI:57783"/>
    </ligand>
</feature>
<keyword evidence="4 9" id="KW-0521">NADP</keyword>
<feature type="binding site" evidence="9">
    <location>
        <position position="145"/>
    </location>
    <ligand>
        <name>1-deoxy-D-xylulose 5-phosphate</name>
        <dbReference type="ChEBI" id="CHEBI:57792"/>
    </ligand>
</feature>
<feature type="domain" description="1-deoxy-D-xylulose 5-phosphate reductoisomerase C-terminal" evidence="11">
    <location>
        <begin position="140"/>
        <end position="222"/>
    </location>
</feature>
<evidence type="ECO:0000256" key="1">
    <source>
        <dbReference type="ARBA" id="ARBA00005094"/>
    </source>
</evidence>
<dbReference type="SUPFAM" id="SSF69055">
    <property type="entry name" value="1-deoxy-D-xylulose-5-phosphate reductoisomerase, C-terminal domain"/>
    <property type="match status" value="1"/>
</dbReference>
<feature type="binding site" evidence="9">
    <location>
        <position position="192"/>
    </location>
    <ligand>
        <name>1-deoxy-D-xylulose 5-phosphate</name>
        <dbReference type="ChEBI" id="CHEBI:57792"/>
    </ligand>
</feature>
<dbReference type="NCBIfam" id="TIGR00243">
    <property type="entry name" value="Dxr"/>
    <property type="match status" value="1"/>
</dbReference>
<feature type="binding site" evidence="9">
    <location>
        <position position="198"/>
    </location>
    <ligand>
        <name>NADPH</name>
        <dbReference type="ChEBI" id="CHEBI:57783"/>
    </ligand>
</feature>
<dbReference type="GO" id="GO:0051484">
    <property type="term" value="P:isopentenyl diphosphate biosynthetic process, methylerythritol 4-phosphate pathway involved in terpenoid biosynthetic process"/>
    <property type="evidence" value="ECO:0007669"/>
    <property type="project" value="TreeGrafter"/>
</dbReference>
<dbReference type="GO" id="GO:0030145">
    <property type="term" value="F:manganese ion binding"/>
    <property type="evidence" value="ECO:0007669"/>
    <property type="project" value="TreeGrafter"/>
</dbReference>
<evidence type="ECO:0000256" key="4">
    <source>
        <dbReference type="ARBA" id="ARBA00022857"/>
    </source>
</evidence>
<feature type="binding site" evidence="9">
    <location>
        <position position="119"/>
    </location>
    <ligand>
        <name>1-deoxy-D-xylulose 5-phosphate</name>
        <dbReference type="ChEBI" id="CHEBI:57792"/>
    </ligand>
</feature>
<feature type="binding site" evidence="9">
    <location>
        <position position="15"/>
    </location>
    <ligand>
        <name>NADPH</name>
        <dbReference type="ChEBI" id="CHEBI:57783"/>
    </ligand>
</feature>
<feature type="binding site" evidence="9">
    <location>
        <position position="16"/>
    </location>
    <ligand>
        <name>NADPH</name>
        <dbReference type="ChEBI" id="CHEBI:57783"/>
    </ligand>
</feature>
<keyword evidence="13" id="KW-0413">Isomerase</keyword>
<feature type="binding site" evidence="9">
    <location>
        <position position="211"/>
    </location>
    <ligand>
        <name>1-deoxy-D-xylulose 5-phosphate</name>
        <dbReference type="ChEBI" id="CHEBI:57792"/>
    </ligand>
</feature>
<keyword evidence="9" id="KW-0460">Magnesium</keyword>
<feature type="binding site" evidence="9">
    <location>
        <position position="146"/>
    </location>
    <ligand>
        <name>Mn(2+)</name>
        <dbReference type="ChEBI" id="CHEBI:29035"/>
    </ligand>
</feature>
<comment type="similarity">
    <text evidence="2 9">Belongs to the DXR family.</text>
</comment>
<feature type="binding site" evidence="9">
    <location>
        <position position="214"/>
    </location>
    <ligand>
        <name>1-deoxy-D-xylulose 5-phosphate</name>
        <dbReference type="ChEBI" id="CHEBI:57792"/>
    </ligand>
</feature>
<comment type="caution">
    <text evidence="9">Lacks conserved residue(s) required for the propagation of feature annotation.</text>
</comment>
<feature type="binding site" evidence="9">
    <location>
        <position position="17"/>
    </location>
    <ligand>
        <name>NADPH</name>
        <dbReference type="ChEBI" id="CHEBI:57783"/>
    </ligand>
</feature>
<evidence type="ECO:0000259" key="12">
    <source>
        <dbReference type="Pfam" id="PF13288"/>
    </source>
</evidence>
<dbReference type="InterPro" id="IPR013512">
    <property type="entry name" value="DXP_reductoisomerase_N"/>
</dbReference>
<feature type="binding site" evidence="9">
    <location>
        <position position="120"/>
    </location>
    <ligand>
        <name>NADPH</name>
        <dbReference type="ChEBI" id="CHEBI:57783"/>
    </ligand>
</feature>
<dbReference type="Pfam" id="PF08436">
    <property type="entry name" value="DXP_redisom_C"/>
    <property type="match status" value="1"/>
</dbReference>
<dbReference type="Pfam" id="PF02670">
    <property type="entry name" value="DXP_reductoisom"/>
    <property type="match status" value="1"/>
</dbReference>
<feature type="binding site" evidence="9">
    <location>
        <position position="210"/>
    </location>
    <ligand>
        <name>1-deoxy-D-xylulose 5-phosphate</name>
        <dbReference type="ChEBI" id="CHEBI:57792"/>
    </ligand>
</feature>
<feature type="binding site" evidence="9">
    <location>
        <position position="214"/>
    </location>
    <ligand>
        <name>Mn(2+)</name>
        <dbReference type="ChEBI" id="CHEBI:29035"/>
    </ligand>
</feature>
<organism evidence="13 14">
    <name type="scientific">Deinococcus hopiensis KR-140</name>
    <dbReference type="NCBI Taxonomy" id="695939"/>
    <lineage>
        <taxon>Bacteria</taxon>
        <taxon>Thermotogati</taxon>
        <taxon>Deinococcota</taxon>
        <taxon>Deinococci</taxon>
        <taxon>Deinococcales</taxon>
        <taxon>Deinococcaceae</taxon>
        <taxon>Deinococcus</taxon>
    </lineage>
</organism>
<dbReference type="UniPathway" id="UPA00056">
    <property type="reaction ID" value="UER00092"/>
</dbReference>
<dbReference type="InterPro" id="IPR013644">
    <property type="entry name" value="DXP_reductoisomerase_C"/>
</dbReference>
<reference evidence="13 14" key="1">
    <citation type="submission" date="2017-04" db="EMBL/GenBank/DDBJ databases">
        <authorList>
            <person name="Afonso C.L."/>
            <person name="Miller P.J."/>
            <person name="Scott M.A."/>
            <person name="Spackman E."/>
            <person name="Goraichik I."/>
            <person name="Dimitrov K.M."/>
            <person name="Suarez D.L."/>
            <person name="Swayne D.E."/>
        </authorList>
    </citation>
    <scope>NUCLEOTIDE SEQUENCE [LARGE SCALE GENOMIC DNA]</scope>
    <source>
        <strain evidence="13 14">KR-140</strain>
    </source>
</reference>
<dbReference type="InterPro" id="IPR003821">
    <property type="entry name" value="DXP_reductoisomerase"/>
</dbReference>